<reference evidence="1 2" key="1">
    <citation type="submission" date="2021-03" db="EMBL/GenBank/DDBJ databases">
        <title>Antimicrobial resistance genes in bacteria isolated from Japanese honey, and their potential for conferring macrolide and lincosamide resistance in the American foulbrood pathogen Paenibacillus larvae.</title>
        <authorList>
            <person name="Okamoto M."/>
            <person name="Kumagai M."/>
            <person name="Kanamori H."/>
            <person name="Takamatsu D."/>
        </authorList>
    </citation>
    <scope>NUCLEOTIDE SEQUENCE [LARGE SCALE GENOMIC DNA]</scope>
    <source>
        <strain evidence="1 2">J34TS1</strain>
    </source>
</reference>
<comment type="caution">
    <text evidence="1">The sequence shown here is derived from an EMBL/GenBank/DDBJ whole genome shotgun (WGS) entry which is preliminary data.</text>
</comment>
<evidence type="ECO:0000313" key="1">
    <source>
        <dbReference type="EMBL" id="GIO48642.1"/>
    </source>
</evidence>
<dbReference type="AlphaFoldDB" id="A0A920CTQ8"/>
<gene>
    <name evidence="1" type="ORF">J34TS1_34070</name>
</gene>
<name>A0A920CTQ8_9BACL</name>
<evidence type="ECO:0000313" key="2">
    <source>
        <dbReference type="Proteomes" id="UP000682811"/>
    </source>
</evidence>
<dbReference type="Proteomes" id="UP000682811">
    <property type="component" value="Unassembled WGS sequence"/>
</dbReference>
<accession>A0A920CTQ8</accession>
<keyword evidence="2" id="KW-1185">Reference proteome</keyword>
<sequence>MGSNSIKLKTADFKGWVSAINKIPVVHEFMLDRGSSLNIELMKLLEGNAAKRILRSRYAVQRTAGWCEAVGIGFREVTSEQVCRNMYADTESNRYCGASLLDGD</sequence>
<protein>
    <submittedName>
        <fullName evidence="1">Uncharacterized protein</fullName>
    </submittedName>
</protein>
<organism evidence="1 2">
    <name type="scientific">Paenibacillus azoreducens</name>
    <dbReference type="NCBI Taxonomy" id="116718"/>
    <lineage>
        <taxon>Bacteria</taxon>
        <taxon>Bacillati</taxon>
        <taxon>Bacillota</taxon>
        <taxon>Bacilli</taxon>
        <taxon>Bacillales</taxon>
        <taxon>Paenibacillaceae</taxon>
        <taxon>Paenibacillus</taxon>
    </lineage>
</organism>
<proteinExistence type="predicted"/>
<dbReference type="EMBL" id="BORT01000015">
    <property type="protein sequence ID" value="GIO48642.1"/>
    <property type="molecule type" value="Genomic_DNA"/>
</dbReference>